<dbReference type="CDD" id="cd04301">
    <property type="entry name" value="NAT_SF"/>
    <property type="match status" value="1"/>
</dbReference>
<dbReference type="RefSeq" id="WP_261499926.1">
    <property type="nucleotide sequence ID" value="NZ_JAODYH010000004.1"/>
</dbReference>
<sequence>MKIRRFVPGDAPALLAVFYSAVHQTAARDYSPEQLAAWAPDYIDGARWAEHMRALRPFVAEQGGQIVGYADVQPNGYIDHFFVCGQHARQGIGARLMQRIHAQAQTLGLTELTADVSLTAQPFFAHHGFELVERREVVRDGVTIPNALMRKRL</sequence>
<organism evidence="2 3">
    <name type="scientific">Acidovorax bellezanensis</name>
    <dbReference type="NCBI Taxonomy" id="2976702"/>
    <lineage>
        <taxon>Bacteria</taxon>
        <taxon>Pseudomonadati</taxon>
        <taxon>Pseudomonadota</taxon>
        <taxon>Betaproteobacteria</taxon>
        <taxon>Burkholderiales</taxon>
        <taxon>Comamonadaceae</taxon>
        <taxon>Acidovorax</taxon>
    </lineage>
</organism>
<feature type="domain" description="N-acetyltransferase" evidence="1">
    <location>
        <begin position="1"/>
        <end position="153"/>
    </location>
</feature>
<evidence type="ECO:0000313" key="2">
    <source>
        <dbReference type="EMBL" id="MCT9810790.1"/>
    </source>
</evidence>
<dbReference type="PROSITE" id="PS51186">
    <property type="entry name" value="GNAT"/>
    <property type="match status" value="1"/>
</dbReference>
<dbReference type="PANTHER" id="PTHR43451">
    <property type="entry name" value="ACETYLTRANSFERASE (GNAT) FAMILY PROTEIN"/>
    <property type="match status" value="1"/>
</dbReference>
<name>A0ABT2PJY1_9BURK</name>
<comment type="caution">
    <text evidence="2">The sequence shown here is derived from an EMBL/GenBank/DDBJ whole genome shotgun (WGS) entry which is preliminary data.</text>
</comment>
<dbReference type="Proteomes" id="UP001525968">
    <property type="component" value="Unassembled WGS sequence"/>
</dbReference>
<evidence type="ECO:0000313" key="3">
    <source>
        <dbReference type="Proteomes" id="UP001525968"/>
    </source>
</evidence>
<dbReference type="GO" id="GO:0016746">
    <property type="term" value="F:acyltransferase activity"/>
    <property type="evidence" value="ECO:0007669"/>
    <property type="project" value="UniProtKB-KW"/>
</dbReference>
<dbReference type="PANTHER" id="PTHR43451:SF1">
    <property type="entry name" value="ACETYLTRANSFERASE"/>
    <property type="match status" value="1"/>
</dbReference>
<dbReference type="Pfam" id="PF13673">
    <property type="entry name" value="Acetyltransf_10"/>
    <property type="match status" value="1"/>
</dbReference>
<dbReference type="InterPro" id="IPR052564">
    <property type="entry name" value="N-acetyltrans/Recomb-assoc"/>
</dbReference>
<dbReference type="Gene3D" id="3.40.630.30">
    <property type="match status" value="1"/>
</dbReference>
<gene>
    <name evidence="2" type="ORF">N0K08_09095</name>
</gene>
<reference evidence="2 3" key="1">
    <citation type="submission" date="2022-09" db="EMBL/GenBank/DDBJ databases">
        <title>Draft genome of isolate Be4.</title>
        <authorList>
            <person name="Sanchez-Castro I."/>
            <person name="Martinez-Rodriguez P."/>
            <person name="Descostes M."/>
            <person name="Merroun M."/>
        </authorList>
    </citation>
    <scope>NUCLEOTIDE SEQUENCE [LARGE SCALE GENOMIC DNA]</scope>
    <source>
        <strain evidence="2 3">Be4</strain>
    </source>
</reference>
<dbReference type="EMBL" id="JAODYH010000004">
    <property type="protein sequence ID" value="MCT9810790.1"/>
    <property type="molecule type" value="Genomic_DNA"/>
</dbReference>
<keyword evidence="2" id="KW-0012">Acyltransferase</keyword>
<accession>A0ABT2PJY1</accession>
<dbReference type="InterPro" id="IPR000182">
    <property type="entry name" value="GNAT_dom"/>
</dbReference>
<protein>
    <submittedName>
        <fullName evidence="2">GNAT family N-acetyltransferase</fullName>
        <ecNumber evidence="2">2.3.1.-</ecNumber>
    </submittedName>
</protein>
<dbReference type="InterPro" id="IPR016181">
    <property type="entry name" value="Acyl_CoA_acyltransferase"/>
</dbReference>
<keyword evidence="3" id="KW-1185">Reference proteome</keyword>
<keyword evidence="2" id="KW-0808">Transferase</keyword>
<dbReference type="EC" id="2.3.1.-" evidence="2"/>
<evidence type="ECO:0000259" key="1">
    <source>
        <dbReference type="PROSITE" id="PS51186"/>
    </source>
</evidence>
<proteinExistence type="predicted"/>
<dbReference type="SUPFAM" id="SSF55729">
    <property type="entry name" value="Acyl-CoA N-acyltransferases (Nat)"/>
    <property type="match status" value="1"/>
</dbReference>